<evidence type="ECO:0000256" key="2">
    <source>
        <dbReference type="ARBA" id="ARBA00022723"/>
    </source>
</evidence>
<dbReference type="PROSITE" id="PS00197">
    <property type="entry name" value="2FE2S_FER_1"/>
    <property type="match status" value="1"/>
</dbReference>
<dbReference type="InterPro" id="IPR036884">
    <property type="entry name" value="2Fe-2S-bd_dom_sf"/>
</dbReference>
<dbReference type="Gene3D" id="3.10.20.30">
    <property type="match status" value="1"/>
</dbReference>
<dbReference type="InterPro" id="IPR016208">
    <property type="entry name" value="Ald_Oxase/xanthine_DH-like"/>
</dbReference>
<comment type="caution">
    <text evidence="6">The sequence shown here is derived from an EMBL/GenBank/DDBJ whole genome shotgun (WGS) entry which is preliminary data.</text>
</comment>
<dbReference type="InterPro" id="IPR036010">
    <property type="entry name" value="2Fe-2S_ferredoxin-like_sf"/>
</dbReference>
<dbReference type="GO" id="GO:0051537">
    <property type="term" value="F:2 iron, 2 sulfur cluster binding"/>
    <property type="evidence" value="ECO:0007669"/>
    <property type="project" value="InterPro"/>
</dbReference>
<dbReference type="OrthoDB" id="9763985at2"/>
<evidence type="ECO:0000259" key="5">
    <source>
        <dbReference type="PROSITE" id="PS51085"/>
    </source>
</evidence>
<dbReference type="RefSeq" id="WP_132859524.1">
    <property type="nucleotide sequence ID" value="NZ_SMGR01000001.1"/>
</dbReference>
<dbReference type="AlphaFoldDB" id="A0A4R1NM51"/>
<dbReference type="InterPro" id="IPR002888">
    <property type="entry name" value="2Fe-2S-bd"/>
</dbReference>
<dbReference type="InterPro" id="IPR001041">
    <property type="entry name" value="2Fe-2S_ferredoxin-type"/>
</dbReference>
<dbReference type="InterPro" id="IPR037165">
    <property type="entry name" value="AldOxase/xan_DH_Mopterin-bd_sf"/>
</dbReference>
<dbReference type="InterPro" id="IPR046867">
    <property type="entry name" value="AldOxase/xan_DH_MoCoBD2"/>
</dbReference>
<evidence type="ECO:0000313" key="6">
    <source>
        <dbReference type="EMBL" id="TCL09486.1"/>
    </source>
</evidence>
<dbReference type="EMBL" id="SMGR01000001">
    <property type="protein sequence ID" value="TCL09486.1"/>
    <property type="molecule type" value="Genomic_DNA"/>
</dbReference>
<gene>
    <name evidence="6" type="ORF">BXY66_1535</name>
</gene>
<dbReference type="GO" id="GO:0005506">
    <property type="term" value="F:iron ion binding"/>
    <property type="evidence" value="ECO:0007669"/>
    <property type="project" value="InterPro"/>
</dbReference>
<dbReference type="SUPFAM" id="SSF47741">
    <property type="entry name" value="CO dehydrogenase ISP C-domain like"/>
    <property type="match status" value="1"/>
</dbReference>
<keyword evidence="2" id="KW-0479">Metal-binding</keyword>
<dbReference type="Gene3D" id="3.90.1170.50">
    <property type="entry name" value="Aldehyde oxidase/xanthine dehydrogenase, a/b hammerhead"/>
    <property type="match status" value="1"/>
</dbReference>
<accession>A0A4R1NM51</accession>
<comment type="similarity">
    <text evidence="1">Belongs to the xanthine dehydrogenase family.</text>
</comment>
<reference evidence="6 7" key="1">
    <citation type="submission" date="2019-03" db="EMBL/GenBank/DDBJ databases">
        <title>Genomic Encyclopedia of Archaeal and Bacterial Type Strains, Phase II (KMG-II): from individual species to whole genera.</title>
        <authorList>
            <person name="Goeker M."/>
        </authorList>
    </citation>
    <scope>NUCLEOTIDE SEQUENCE [LARGE SCALE GENOMIC DNA]</scope>
    <source>
        <strain evidence="6 7">DSM 26433</strain>
    </source>
</reference>
<dbReference type="SUPFAM" id="SSF56003">
    <property type="entry name" value="Molybdenum cofactor-binding domain"/>
    <property type="match status" value="1"/>
</dbReference>
<dbReference type="SMART" id="SM01008">
    <property type="entry name" value="Ald_Xan_dh_C"/>
    <property type="match status" value="1"/>
</dbReference>
<dbReference type="InterPro" id="IPR000674">
    <property type="entry name" value="Ald_Oxase/Xan_DH_a/b"/>
</dbReference>
<protein>
    <submittedName>
        <fullName evidence="6">Xanthine dehydrogenase molybdenum binding subunit apoprotein</fullName>
    </submittedName>
</protein>
<dbReference type="Proteomes" id="UP000295673">
    <property type="component" value="Unassembled WGS sequence"/>
</dbReference>
<dbReference type="Gene3D" id="1.10.150.120">
    <property type="entry name" value="[2Fe-2S]-binding domain"/>
    <property type="match status" value="1"/>
</dbReference>
<dbReference type="PANTHER" id="PTHR11908">
    <property type="entry name" value="XANTHINE DEHYDROGENASE"/>
    <property type="match status" value="1"/>
</dbReference>
<dbReference type="SUPFAM" id="SSF54292">
    <property type="entry name" value="2Fe-2S ferredoxin-like"/>
    <property type="match status" value="1"/>
</dbReference>
<dbReference type="PROSITE" id="PS51085">
    <property type="entry name" value="2FE2S_FER_2"/>
    <property type="match status" value="1"/>
</dbReference>
<evidence type="ECO:0000256" key="3">
    <source>
        <dbReference type="ARBA" id="ARBA00023002"/>
    </source>
</evidence>
<evidence type="ECO:0000256" key="1">
    <source>
        <dbReference type="ARBA" id="ARBA00006849"/>
    </source>
</evidence>
<evidence type="ECO:0000313" key="7">
    <source>
        <dbReference type="Proteomes" id="UP000295673"/>
    </source>
</evidence>
<dbReference type="Pfam" id="PF00111">
    <property type="entry name" value="Fer2"/>
    <property type="match status" value="1"/>
</dbReference>
<dbReference type="SUPFAM" id="SSF54665">
    <property type="entry name" value="CO dehydrogenase molybdoprotein N-domain-like"/>
    <property type="match status" value="1"/>
</dbReference>
<proteinExistence type="inferred from homology"/>
<keyword evidence="3" id="KW-0560">Oxidoreductase</keyword>
<dbReference type="Pfam" id="PF01799">
    <property type="entry name" value="Fer2_2"/>
    <property type="match status" value="1"/>
</dbReference>
<dbReference type="CDD" id="cd00207">
    <property type="entry name" value="fer2"/>
    <property type="match status" value="1"/>
</dbReference>
<organism evidence="6 7">
    <name type="scientific">Shimia isoporae</name>
    <dbReference type="NCBI Taxonomy" id="647720"/>
    <lineage>
        <taxon>Bacteria</taxon>
        <taxon>Pseudomonadati</taxon>
        <taxon>Pseudomonadota</taxon>
        <taxon>Alphaproteobacteria</taxon>
        <taxon>Rhodobacterales</taxon>
        <taxon>Roseobacteraceae</taxon>
    </lineage>
</organism>
<dbReference type="Gene3D" id="3.30.365.10">
    <property type="entry name" value="Aldehyde oxidase/xanthine dehydrogenase, molybdopterin binding domain"/>
    <property type="match status" value="4"/>
</dbReference>
<dbReference type="GO" id="GO:0016491">
    <property type="term" value="F:oxidoreductase activity"/>
    <property type="evidence" value="ECO:0007669"/>
    <property type="project" value="UniProtKB-KW"/>
</dbReference>
<name>A0A4R1NM51_9RHOB</name>
<keyword evidence="4" id="KW-0408">Iron</keyword>
<dbReference type="PANTHER" id="PTHR11908:SF157">
    <property type="entry name" value="XANTHINE DEHYDROGENASE SUBUNIT D-RELATED"/>
    <property type="match status" value="1"/>
</dbReference>
<dbReference type="InterPro" id="IPR006058">
    <property type="entry name" value="2Fe2S_fd_BS"/>
</dbReference>
<keyword evidence="7" id="KW-1185">Reference proteome</keyword>
<dbReference type="Pfam" id="PF02738">
    <property type="entry name" value="MoCoBD_1"/>
    <property type="match status" value="1"/>
</dbReference>
<dbReference type="Pfam" id="PF20256">
    <property type="entry name" value="MoCoBD_2"/>
    <property type="match status" value="1"/>
</dbReference>
<sequence>MRLEKSITVNGVRRVVKSHPGRRLSDVLREELGLKGTKVGCDAGDCGACTVLVNGNPVCACLTPVGQVGDASVETIEALSQHEPSALQQAFHRHGAAQCGICTPGMVIAAEGLLRRVPNPSRKEVEDALGGVLCRCTGYAKIIDAVLDVRSDDNRSAEAPSAVGAPLARVDGLSKMVGQDLFGADLVPDEAMYLRVIRAPIVAGTFEFGDVAGWEKRHQVRVFSASDLTGRNRFGVLEEFADQPVLAEQTVRMKGDPVAIVAGPKEIVEALDLNTFPIAWGNHEATVGISSGQPVKNIHDDREGNILVSGRVETGDVAEALKNADCVVEGELQTAHVEHAYIEPEAGAAWMDGDVLVVRACTQSPGMDRESLAVVLGLAEERVKIVPAVTGGGFGGKLDLSVQPFLGLVTLLTGEPTRMVFSRRESMMTSPKRHPGRLRAKIGANRDGKLVGMQFDAVFDTGAYSSWGPTVAVRVPVHASGPYAVPAYHATAKALHTNGPIGGAFRGFGVPQAAALQETLLDEVALKIGMDPIEFRIKNALLDGEKSVCGQVLNGVGITECLTALKPRWEAALSEAKSLNAQSDVVKRGVGIACGWYGCGNTGMSNPSTMRVGVTRAGQVMLHQGAVDIGQGSNTVMAQMLAEALGVPVGEIELVGADTDVTPDAGKTSASRQTFVSGQAVKTAGEILRSKVLALCNAGSGAKLGFGDGRITIEDGAESWSVNLTELQTDEHGYVLSAEATYDPPTSPLDENGQGAPYAVYGYAAQLAEVDVDLRLGTVKVVRMEASHDVGRVINPMLAEGQVQGGIAQGLGMALMEEYVSGKTDNLHDYLIPTTGDMPEIKTHFVECADPEGPYGAKGLGEHALIPTTPAILNAIRHATGVRMTQLPARPDRVRAALRR</sequence>
<dbReference type="InterPro" id="IPR036856">
    <property type="entry name" value="Ald_Oxase/Xan_DH_a/b_sf"/>
</dbReference>
<evidence type="ECO:0000256" key="4">
    <source>
        <dbReference type="ARBA" id="ARBA00023004"/>
    </source>
</evidence>
<dbReference type="InterPro" id="IPR012675">
    <property type="entry name" value="Beta-grasp_dom_sf"/>
</dbReference>
<feature type="domain" description="2Fe-2S ferredoxin-type" evidence="5">
    <location>
        <begin position="3"/>
        <end position="79"/>
    </location>
</feature>
<dbReference type="InterPro" id="IPR008274">
    <property type="entry name" value="AldOxase/xan_DH_MoCoBD1"/>
</dbReference>